<feature type="domain" description="Phage shock protein PspC N-terminal" evidence="2">
    <location>
        <begin position="2"/>
        <end position="58"/>
    </location>
</feature>
<dbReference type="EMBL" id="SLYB01000025">
    <property type="protein sequence ID" value="TCP92165.1"/>
    <property type="molecule type" value="Genomic_DNA"/>
</dbReference>
<dbReference type="AlphaFoldDB" id="A0A4R2SSL1"/>
<keyword evidence="4" id="KW-1185">Reference proteome</keyword>
<organism evidence="3 4">
    <name type="scientific">Cricetibacter osteomyelitidis</name>
    <dbReference type="NCBI Taxonomy" id="1521931"/>
    <lineage>
        <taxon>Bacteria</taxon>
        <taxon>Pseudomonadati</taxon>
        <taxon>Pseudomonadota</taxon>
        <taxon>Gammaproteobacteria</taxon>
        <taxon>Pasteurellales</taxon>
        <taxon>Pasteurellaceae</taxon>
        <taxon>Cricetibacter</taxon>
    </lineage>
</organism>
<accession>A0A4R2SSL1</accession>
<dbReference type="InterPro" id="IPR007168">
    <property type="entry name" value="Phageshock_PspC_N"/>
</dbReference>
<keyword evidence="1" id="KW-1133">Transmembrane helix</keyword>
<feature type="transmembrane region" description="Helical" evidence="1">
    <location>
        <begin position="32"/>
        <end position="55"/>
    </location>
</feature>
<evidence type="ECO:0000256" key="1">
    <source>
        <dbReference type="SAM" id="Phobius"/>
    </source>
</evidence>
<evidence type="ECO:0000313" key="3">
    <source>
        <dbReference type="EMBL" id="TCP92165.1"/>
    </source>
</evidence>
<dbReference type="Pfam" id="PF04024">
    <property type="entry name" value="PspC"/>
    <property type="match status" value="1"/>
</dbReference>
<protein>
    <submittedName>
        <fullName evidence="3">Phage shock protein C (PspC) family protein</fullName>
    </submittedName>
</protein>
<keyword evidence="1" id="KW-0472">Membrane</keyword>
<keyword evidence="1" id="KW-0812">Transmembrane</keyword>
<comment type="caution">
    <text evidence="3">The sequence shown here is derived from an EMBL/GenBank/DDBJ whole genome shotgun (WGS) entry which is preliminary data.</text>
</comment>
<dbReference type="RefSeq" id="WP_165870254.1">
    <property type="nucleotide sequence ID" value="NZ_SLYB01000025.1"/>
</dbReference>
<evidence type="ECO:0000313" key="4">
    <source>
        <dbReference type="Proteomes" id="UP000295763"/>
    </source>
</evidence>
<sequence>MIYRYPKEGQVAGVCIGLAKHFGLDTWIIRQAFVLLFFLGGTLFLPLAYFAAVLLMEKAPESYYRTPITQFHFNGSVNPPSRTAQKIHQIRLELEYTKLRVADVERYTHSDQFHKGTK</sequence>
<reference evidence="3 4" key="1">
    <citation type="submission" date="2019-03" db="EMBL/GenBank/DDBJ databases">
        <title>Genomic Encyclopedia of Type Strains, Phase IV (KMG-IV): sequencing the most valuable type-strain genomes for metagenomic binning, comparative biology and taxonomic classification.</title>
        <authorList>
            <person name="Goeker M."/>
        </authorList>
    </citation>
    <scope>NUCLEOTIDE SEQUENCE [LARGE SCALE GENOMIC DNA]</scope>
    <source>
        <strain evidence="3 4">DSM 28404</strain>
    </source>
</reference>
<proteinExistence type="predicted"/>
<dbReference type="Proteomes" id="UP000295763">
    <property type="component" value="Unassembled WGS sequence"/>
</dbReference>
<gene>
    <name evidence="3" type="ORF">EDC44_1257</name>
</gene>
<evidence type="ECO:0000259" key="2">
    <source>
        <dbReference type="Pfam" id="PF04024"/>
    </source>
</evidence>
<name>A0A4R2SSL1_9PAST</name>